<proteinExistence type="predicted"/>
<reference evidence="2 3" key="1">
    <citation type="submission" date="2018-11" db="EMBL/GenBank/DDBJ databases">
        <authorList>
            <person name="Stevens M.J."/>
            <person name="Cernela N."/>
            <person name="Spoerry Serrano N."/>
            <person name="Schmitt S."/>
            <person name="Schrenzel J."/>
            <person name="Stephan R."/>
        </authorList>
    </citation>
    <scope>NUCLEOTIDE SEQUENCE [LARGE SCALE GENOMIC DNA]</scope>
    <source>
        <strain evidence="2 3">PP422</strain>
    </source>
</reference>
<dbReference type="GO" id="GO:0016787">
    <property type="term" value="F:hydrolase activity"/>
    <property type="evidence" value="ECO:0007669"/>
    <property type="project" value="UniProtKB-KW"/>
</dbReference>
<keyword evidence="2" id="KW-0378">Hydrolase</keyword>
<dbReference type="InterPro" id="IPR023292">
    <property type="entry name" value="NTP_PyroPHydrolase-like_dom_sf"/>
</dbReference>
<dbReference type="EMBL" id="RSDO01000009">
    <property type="protein sequence ID" value="RRR52708.1"/>
    <property type="molecule type" value="Genomic_DNA"/>
</dbReference>
<protein>
    <submittedName>
        <fullName evidence="2">HAD family hydrolase</fullName>
    </submittedName>
</protein>
<sequence length="171" mass="19042">MLTSKDANVNAVRDFHKAMDGTLQELPQAFDGNTAFYRASFKLEELVEFLQAASSDQADFDRKVQGLHQQLDKAVAKVTSKGSPGLSLVGQVDALMDLLYFTYGSFVLVGVDPKPIFDIVHQANMGKLFPDGKAHYDPVSHKILKPEGWEERFAPEGKIQDELDRQKGRKS</sequence>
<dbReference type="Pfam" id="PF01503">
    <property type="entry name" value="PRA-PH"/>
    <property type="match status" value="1"/>
</dbReference>
<evidence type="ECO:0000313" key="3">
    <source>
        <dbReference type="Proteomes" id="UP000274117"/>
    </source>
</evidence>
<dbReference type="Proteomes" id="UP000274117">
    <property type="component" value="Unassembled WGS sequence"/>
</dbReference>
<dbReference type="InterPro" id="IPR021130">
    <property type="entry name" value="PRib-ATP_PPHydrolase-like"/>
</dbReference>
<evidence type="ECO:0000256" key="1">
    <source>
        <dbReference type="SAM" id="MobiDB-lite"/>
    </source>
</evidence>
<dbReference type="AlphaFoldDB" id="A0A426TE23"/>
<dbReference type="Gene3D" id="1.10.3420.10">
    <property type="entry name" value="putative ntp pyrophosphohydrolase like domain"/>
    <property type="match status" value="1"/>
</dbReference>
<evidence type="ECO:0000313" key="2">
    <source>
        <dbReference type="EMBL" id="RRR52708.1"/>
    </source>
</evidence>
<organism evidence="2 3">
    <name type="scientific">Streptococcus suis</name>
    <dbReference type="NCBI Taxonomy" id="1307"/>
    <lineage>
        <taxon>Bacteria</taxon>
        <taxon>Bacillati</taxon>
        <taxon>Bacillota</taxon>
        <taxon>Bacilli</taxon>
        <taxon>Lactobacillales</taxon>
        <taxon>Streptococcaceae</taxon>
        <taxon>Streptococcus</taxon>
    </lineage>
</organism>
<accession>A0A426TE23</accession>
<feature type="region of interest" description="Disordered" evidence="1">
    <location>
        <begin position="151"/>
        <end position="171"/>
    </location>
</feature>
<reference evidence="2 3" key="2">
    <citation type="submission" date="2018-12" db="EMBL/GenBank/DDBJ databases">
        <title>Whole-genome sequences of fifteen clinical Streptococcus suis strains isolated from pigs between 2006 and 2018.</title>
        <authorList>
            <person name="Stevens M.J.A."/>
            <person name="Cernela N."/>
            <person name="Spoerry Serrano N."/>
            <person name="Schmitt S."/>
            <person name="Schrenzel J."/>
            <person name="Stephan R."/>
        </authorList>
    </citation>
    <scope>NUCLEOTIDE SEQUENCE [LARGE SCALE GENOMIC DNA]</scope>
    <source>
        <strain evidence="2 3">PP422</strain>
    </source>
</reference>
<comment type="caution">
    <text evidence="2">The sequence shown here is derived from an EMBL/GenBank/DDBJ whole genome shotgun (WGS) entry which is preliminary data.</text>
</comment>
<gene>
    <name evidence="2" type="ORF">EI998_06150</name>
</gene>
<name>A0A426TE23_STRSU</name>